<name>Q4UBL2_THEAN</name>
<dbReference type="VEuPathDB" id="PiroplasmaDB:TA17590"/>
<dbReference type="InterPro" id="IPR002110">
    <property type="entry name" value="Ankyrin_rpt"/>
</dbReference>
<dbReference type="eggNOG" id="KOG1343">
    <property type="taxonomic scope" value="Eukaryota"/>
</dbReference>
<dbReference type="SUPFAM" id="SSF48403">
    <property type="entry name" value="Ankyrin repeat"/>
    <property type="match status" value="1"/>
</dbReference>
<dbReference type="SMR" id="Q4UBL2"/>
<evidence type="ECO:0000256" key="1">
    <source>
        <dbReference type="SAM" id="MobiDB-lite"/>
    </source>
</evidence>
<dbReference type="InterPro" id="IPR036770">
    <property type="entry name" value="Ankyrin_rpt-contain_sf"/>
</dbReference>
<dbReference type="InterPro" id="IPR023801">
    <property type="entry name" value="His_deacetylse_dom"/>
</dbReference>
<dbReference type="EMBL" id="CR940352">
    <property type="protein sequence ID" value="CAI75789.1"/>
    <property type="molecule type" value="Genomic_DNA"/>
</dbReference>
<feature type="compositionally biased region" description="Polar residues" evidence="1">
    <location>
        <begin position="448"/>
        <end position="464"/>
    </location>
</feature>
<organism evidence="3 4">
    <name type="scientific">Theileria annulata</name>
    <dbReference type="NCBI Taxonomy" id="5874"/>
    <lineage>
        <taxon>Eukaryota</taxon>
        <taxon>Sar</taxon>
        <taxon>Alveolata</taxon>
        <taxon>Apicomplexa</taxon>
        <taxon>Aconoidasida</taxon>
        <taxon>Piroplasmida</taxon>
        <taxon>Theileriidae</taxon>
        <taxon>Theileria</taxon>
    </lineage>
</organism>
<feature type="compositionally biased region" description="Low complexity" evidence="1">
    <location>
        <begin position="428"/>
        <end position="440"/>
    </location>
</feature>
<dbReference type="CDD" id="cd11599">
    <property type="entry name" value="HDAC_classII_2"/>
    <property type="match status" value="1"/>
</dbReference>
<dbReference type="SUPFAM" id="SSF52768">
    <property type="entry name" value="Arginase/deacetylase"/>
    <property type="match status" value="1"/>
</dbReference>
<dbReference type="Proteomes" id="UP000001950">
    <property type="component" value="Chromosome 3"/>
</dbReference>
<dbReference type="InterPro" id="IPR023696">
    <property type="entry name" value="Ureohydrolase_dom_sf"/>
</dbReference>
<evidence type="ECO:0000313" key="3">
    <source>
        <dbReference type="EMBL" id="CAI75789.1"/>
    </source>
</evidence>
<dbReference type="PANTHER" id="PTHR10625">
    <property type="entry name" value="HISTONE DEACETYLASE HDAC1-RELATED"/>
    <property type="match status" value="1"/>
</dbReference>
<dbReference type="InParanoid" id="Q4UBL2"/>
<dbReference type="GO" id="GO:0040029">
    <property type="term" value="P:epigenetic regulation of gene expression"/>
    <property type="evidence" value="ECO:0007669"/>
    <property type="project" value="TreeGrafter"/>
</dbReference>
<gene>
    <name evidence="3" type="ORF">TA17590</name>
</gene>
<evidence type="ECO:0000313" key="4">
    <source>
        <dbReference type="Proteomes" id="UP000001950"/>
    </source>
</evidence>
<dbReference type="GO" id="GO:0004407">
    <property type="term" value="F:histone deacetylase activity"/>
    <property type="evidence" value="ECO:0007669"/>
    <property type="project" value="TreeGrafter"/>
</dbReference>
<evidence type="ECO:0000259" key="2">
    <source>
        <dbReference type="Pfam" id="PF00850"/>
    </source>
</evidence>
<dbReference type="OMA" id="THPTCLH"/>
<feature type="region of interest" description="Disordered" evidence="1">
    <location>
        <begin position="415"/>
        <end position="471"/>
    </location>
</feature>
<accession>Q4UBL2</accession>
<dbReference type="RefSeq" id="XP_955265.1">
    <property type="nucleotide sequence ID" value="XM_950172.1"/>
</dbReference>
<dbReference type="Pfam" id="PF00850">
    <property type="entry name" value="Hist_deacetyl"/>
    <property type="match status" value="1"/>
</dbReference>
<dbReference type="InterPro" id="IPR037138">
    <property type="entry name" value="His_deacetylse_dom_sf"/>
</dbReference>
<dbReference type="GO" id="GO:0005737">
    <property type="term" value="C:cytoplasm"/>
    <property type="evidence" value="ECO:0007669"/>
    <property type="project" value="TreeGrafter"/>
</dbReference>
<dbReference type="Gene3D" id="3.40.800.20">
    <property type="entry name" value="Histone deacetylase domain"/>
    <property type="match status" value="1"/>
</dbReference>
<dbReference type="SMART" id="SM00248">
    <property type="entry name" value="ANK"/>
    <property type="match status" value="3"/>
</dbReference>
<sequence length="1598" mass="182675">MNNLNESAPFIPVYKTSCNIHKIILKNDLETLKNILSDGSRDCLNDLDHFGRTPFHVALLTANPKALYLLLYYPLIHNSELFVTTDWIDLEENCDKDVDFRGKKDFDENQFLEHKLKSEHLLSRKSSISRDSTQFSAGEMDLNDGIEYISSKYIDYTKARLRSRSPSFCSKTHSEYLDSGFSIDEWNYICESGHKEVETLYEEHYKLLVGESHELETAAKNYSVKYRQIYALEHSRRSSKEFKITTKMDNVNMELHFVGVQENKLSSECSPEKEEMIHSTSLNSTIQDTTNPESDYIFSQMNTTFSLTVNDNEVTTGDNEGTSPDKLNQKLSFETSEKLYKGLMPLETVDLISTFDKTSPLHLLFSNVYISSYRSNMLKCFRILLCYFNKFNEFQKLYKSLDYALHAVMDGFPETKQGSPKSAEMGRNKNNSKSLNANNNERTGFDQKLTNRAKNMSPSRSKNPPESARTGIRQKMNWLKKSFNDGKRSMKDDFNDFENGFKRQKKYGSQGLNYPNNTLCSDVLGMEQIHDGRMNELLNCSNTQTSNESDSIGPYDECDLRSNDLHKMMTSFIWLKPKASWETFIKDRDFSKSTILHRVCNLKDINVVKLILASGFSPIVVNETGDMPVHLSVDAKDPYTFLTILHSTLKHLFIHSYKNNTLNTRNKDNSLNSAIDGEAFELFISSLCKRLKGGSKKGFKWYQRKDSDEFEWNSPVSIKTLFDEFLMLFEQLVCRSIKASSWECLLALFSYNSAITYHLISNPHFMHRFINFASMMNNSGEFLNLVNFVLTHLFDNPNITAEKHNYKNQNKQEEDYFKGYGIPHSGLRSSVMRPELGPKNYNLETNSALSSLITHYKRSERLQENNLKTWVITHPTCLHHLATPEPTDAPNKRHRLIVTYPENPTRLEVIISNDNGLLRSETLENVKLIHSPPPASMADILRVHDWAYIDKLLEQVQVAQKRWITNPYWPVLADGDTPVTPHSWSAALYAAGSVLTAIDAVCTNQCRNAFCAVRPPGHHLGTWGAAQTNNFEDEDFAYSFYTYNSSISYIVKLVWVGFCLINNVAIGAAYAKYMYASKGIRRIAIVDFDVHHGNGTEQVVRNIGPKNVKINNTSYKVDNEGNINIQEPITQQIIHKKWFGWRDENDRDEVLFASIHAYDGTFYPGTGRQSTIYMEENRPNIINVAVPQGTTSTEFRSLFETKICPYVYHFRPDLILISAGFDGHYRDSMSCGFTRYTEKDFNYVTELLVTVANTVCEGRVVSVLEGGYNTRLGTLSPFARSVLEHVTALNNTGKNRKYPFMYGENSINHLLSPVVKTLEDNVKPQNSVPETSAVTNSVSNSDSWSWTRQLKRNASTELLFKAYKLRVKTDLLTSKLYSRCSKFCYHKRLLKLDRTNMATKFVFDFYGNLFFSYYSKFFYTLFGISPALRSCTISVDSSLNNENPNLSNSVDTDNGVFNGVEIDDSPVTLTGIETERDPVLNSFDDFVSSYLQKLDSISNILLDSTNTDTDNTLGIDESSVDGPQVVNQIEVGAKDLNELLMDLKGAYYFKESDNLMSRSKWVANEKLSALNRNLEVVVKLDDFYSKFSSLFDKECHIH</sequence>
<reference evidence="3 4" key="1">
    <citation type="journal article" date="2005" name="Science">
        <title>Genome of the host-cell transforming parasite Theileria annulata compared with T. parva.</title>
        <authorList>
            <person name="Pain A."/>
            <person name="Renauld H."/>
            <person name="Berriman M."/>
            <person name="Murphy L."/>
            <person name="Yeats C.A."/>
            <person name="Weir W."/>
            <person name="Kerhornou A."/>
            <person name="Aslett M."/>
            <person name="Bishop R."/>
            <person name="Bouchier C."/>
            <person name="Cochet M."/>
            <person name="Coulson R.M.R."/>
            <person name="Cronin A."/>
            <person name="de Villiers E.P."/>
            <person name="Fraser A."/>
            <person name="Fosker N."/>
            <person name="Gardner M."/>
            <person name="Goble A."/>
            <person name="Griffiths-Jones S."/>
            <person name="Harris D.E."/>
            <person name="Katzer F."/>
            <person name="Larke N."/>
            <person name="Lord A."/>
            <person name="Maser P."/>
            <person name="McKellar S."/>
            <person name="Mooney P."/>
            <person name="Morton F."/>
            <person name="Nene V."/>
            <person name="O'Neil S."/>
            <person name="Price C."/>
            <person name="Quail M.A."/>
            <person name="Rabbinowitsch E."/>
            <person name="Rawlings N.D."/>
            <person name="Rutter S."/>
            <person name="Saunders D."/>
            <person name="Seeger K."/>
            <person name="Shah T."/>
            <person name="Squares R."/>
            <person name="Squares S."/>
            <person name="Tivey A."/>
            <person name="Walker A.R."/>
            <person name="Woodward J."/>
            <person name="Dobbelaere D.A.E."/>
            <person name="Langsley G."/>
            <person name="Rajandream M.A."/>
            <person name="McKeever D."/>
            <person name="Shiels B."/>
            <person name="Tait A."/>
            <person name="Barrell B.G."/>
            <person name="Hall N."/>
        </authorList>
    </citation>
    <scope>NUCLEOTIDE SEQUENCE [LARGE SCALE GENOMIC DNA]</scope>
    <source>
        <strain evidence="4">Ankara</strain>
    </source>
</reference>
<protein>
    <submittedName>
        <fullName evidence="3">Histone deacetylase family protein, putative</fullName>
    </submittedName>
</protein>
<dbReference type="Gene3D" id="1.25.40.20">
    <property type="entry name" value="Ankyrin repeat-containing domain"/>
    <property type="match status" value="1"/>
</dbReference>
<proteinExistence type="predicted"/>
<dbReference type="PANTHER" id="PTHR10625:SF26">
    <property type="entry name" value="HISTONE DEACETYLASE DOMAIN-CONTAINING PROTEIN"/>
    <property type="match status" value="1"/>
</dbReference>
<dbReference type="STRING" id="5874.Q4UBL2"/>
<feature type="domain" description="Histone deacetylase" evidence="2">
    <location>
        <begin position="901"/>
        <end position="1271"/>
    </location>
</feature>
<dbReference type="KEGG" id="tan:TA17590"/>
<dbReference type="GO" id="GO:0000118">
    <property type="term" value="C:histone deacetylase complex"/>
    <property type="evidence" value="ECO:0007669"/>
    <property type="project" value="TreeGrafter"/>
</dbReference>
<keyword evidence="4" id="KW-1185">Reference proteome</keyword>
<dbReference type="OrthoDB" id="424012at2759"/>
<dbReference type="GeneID" id="3864590"/>